<dbReference type="EMBL" id="AZRV01000035">
    <property type="protein sequence ID" value="RKO61850.1"/>
    <property type="molecule type" value="Genomic_DNA"/>
</dbReference>
<evidence type="ECO:0000313" key="2">
    <source>
        <dbReference type="Proteomes" id="UP000286235"/>
    </source>
</evidence>
<protein>
    <submittedName>
        <fullName evidence="1">Uncharacterized protein</fullName>
    </submittedName>
</protein>
<name>A0A420VEA9_9BACI</name>
<evidence type="ECO:0000313" key="1">
    <source>
        <dbReference type="EMBL" id="RKO61850.1"/>
    </source>
</evidence>
<accession>A0A420VEA9</accession>
<gene>
    <name evidence="1" type="ORF">Cdeb_01345</name>
</gene>
<dbReference type="Proteomes" id="UP000286235">
    <property type="component" value="Unassembled WGS sequence"/>
</dbReference>
<reference evidence="1 2" key="1">
    <citation type="submission" date="2013-12" db="EMBL/GenBank/DDBJ databases">
        <title>Genome and proteome characterization of Caldibacillus debilis GB1 derived from a cellulolytic aero-tolerant co-culture.</title>
        <authorList>
            <person name="Wushke S.T."/>
            <person name="Zhang X."/>
            <person name="Fristensky B."/>
            <person name="Wilkins J.A."/>
            <person name="Levin D.B."/>
            <person name="Sparling R."/>
        </authorList>
    </citation>
    <scope>NUCLEOTIDE SEQUENCE [LARGE SCALE GENOMIC DNA]</scope>
    <source>
        <strain evidence="1 2">GB1</strain>
    </source>
</reference>
<dbReference type="AlphaFoldDB" id="A0A420VEA9"/>
<sequence length="94" mass="11226">MSVEPQRPVKLTRGTKKIIEEAIKSVEPEKRNNRIVLCARIAQMLEERFEGDNLTYQLKRMDLQTTGKILEKIDMYWYKYGSRINQMMSQTEER</sequence>
<organism evidence="1 2">
    <name type="scientific">Caldibacillus debilis GB1</name>
    <dbReference type="NCBI Taxonomy" id="1339248"/>
    <lineage>
        <taxon>Bacteria</taxon>
        <taxon>Bacillati</taxon>
        <taxon>Bacillota</taxon>
        <taxon>Bacilli</taxon>
        <taxon>Bacillales</taxon>
        <taxon>Bacillaceae</taxon>
        <taxon>Caldibacillus</taxon>
    </lineage>
</organism>
<proteinExistence type="predicted"/>
<keyword evidence="2" id="KW-1185">Reference proteome</keyword>
<comment type="caution">
    <text evidence="1">The sequence shown here is derived from an EMBL/GenBank/DDBJ whole genome shotgun (WGS) entry which is preliminary data.</text>
</comment>
<dbReference type="RefSeq" id="WP_120669324.1">
    <property type="nucleotide sequence ID" value="NZ_AZRV01000035.1"/>
</dbReference>